<name>A0A430R7V7_THESC</name>
<dbReference type="InterPro" id="IPR053876">
    <property type="entry name" value="Phage_int_M"/>
</dbReference>
<protein>
    <submittedName>
        <fullName evidence="8">Site-specific integrase</fullName>
    </submittedName>
</protein>
<dbReference type="InterPro" id="IPR011010">
    <property type="entry name" value="DNA_brk_join_enz"/>
</dbReference>
<gene>
    <name evidence="8" type="ORF">CSW50_05045</name>
</gene>
<dbReference type="InterPro" id="IPR013762">
    <property type="entry name" value="Integrase-like_cat_sf"/>
</dbReference>
<evidence type="ECO:0000256" key="4">
    <source>
        <dbReference type="ARBA" id="ARBA00023172"/>
    </source>
</evidence>
<keyword evidence="4" id="KW-0233">DNA recombination</keyword>
<evidence type="ECO:0000256" key="5">
    <source>
        <dbReference type="PROSITE-ProRule" id="PRU01248"/>
    </source>
</evidence>
<dbReference type="Pfam" id="PF22022">
    <property type="entry name" value="Phage_int_M"/>
    <property type="match status" value="1"/>
</dbReference>
<keyword evidence="3 5" id="KW-0238">DNA-binding</keyword>
<dbReference type="Pfam" id="PF00589">
    <property type="entry name" value="Phage_integrase"/>
    <property type="match status" value="1"/>
</dbReference>
<evidence type="ECO:0000256" key="3">
    <source>
        <dbReference type="ARBA" id="ARBA00023125"/>
    </source>
</evidence>
<dbReference type="GO" id="GO:0015074">
    <property type="term" value="P:DNA integration"/>
    <property type="evidence" value="ECO:0007669"/>
    <property type="project" value="UniProtKB-KW"/>
</dbReference>
<evidence type="ECO:0000256" key="2">
    <source>
        <dbReference type="ARBA" id="ARBA00022908"/>
    </source>
</evidence>
<dbReference type="InterPro" id="IPR010998">
    <property type="entry name" value="Integrase_recombinase_N"/>
</dbReference>
<reference evidence="8 9" key="1">
    <citation type="journal article" date="2019" name="Extremophiles">
        <title>Biogeography of thermophiles and predominance of Thermus scotoductus in domestic water heaters.</title>
        <authorList>
            <person name="Wilpiszeski R.L."/>
            <person name="Zhang Z."/>
            <person name="House C.H."/>
        </authorList>
    </citation>
    <scope>NUCLEOTIDE SEQUENCE [LARGE SCALE GENOMIC DNA]</scope>
    <source>
        <strain evidence="8 9">38_S38</strain>
    </source>
</reference>
<evidence type="ECO:0000256" key="1">
    <source>
        <dbReference type="ARBA" id="ARBA00008857"/>
    </source>
</evidence>
<comment type="similarity">
    <text evidence="1">Belongs to the 'phage' integrase family.</text>
</comment>
<feature type="domain" description="Core-binding (CB)" evidence="7">
    <location>
        <begin position="65"/>
        <end position="155"/>
    </location>
</feature>
<dbReference type="Gene3D" id="1.10.443.10">
    <property type="entry name" value="Intergrase catalytic core"/>
    <property type="match status" value="1"/>
</dbReference>
<dbReference type="Gene3D" id="1.10.150.130">
    <property type="match status" value="1"/>
</dbReference>
<evidence type="ECO:0000259" key="7">
    <source>
        <dbReference type="PROSITE" id="PS51900"/>
    </source>
</evidence>
<dbReference type="InterPro" id="IPR044068">
    <property type="entry name" value="CB"/>
</dbReference>
<dbReference type="SUPFAM" id="SSF56349">
    <property type="entry name" value="DNA breaking-rejoining enzymes"/>
    <property type="match status" value="1"/>
</dbReference>
<organism evidence="8 9">
    <name type="scientific">Thermus scotoductus</name>
    <dbReference type="NCBI Taxonomy" id="37636"/>
    <lineage>
        <taxon>Bacteria</taxon>
        <taxon>Thermotogati</taxon>
        <taxon>Deinococcota</taxon>
        <taxon>Deinococci</taxon>
        <taxon>Thermales</taxon>
        <taxon>Thermaceae</taxon>
        <taxon>Thermus</taxon>
    </lineage>
</organism>
<dbReference type="CDD" id="cd01189">
    <property type="entry name" value="INT_ICEBs1_C_like"/>
    <property type="match status" value="1"/>
</dbReference>
<dbReference type="InterPro" id="IPR050808">
    <property type="entry name" value="Phage_Integrase"/>
</dbReference>
<dbReference type="RefSeq" id="WP_126187315.1">
    <property type="nucleotide sequence ID" value="NZ_PELM01000122.1"/>
</dbReference>
<dbReference type="PROSITE" id="PS51898">
    <property type="entry name" value="TYR_RECOMBINASE"/>
    <property type="match status" value="1"/>
</dbReference>
<dbReference type="InterPro" id="IPR002104">
    <property type="entry name" value="Integrase_catalytic"/>
</dbReference>
<dbReference type="GO" id="GO:0003677">
    <property type="term" value="F:DNA binding"/>
    <property type="evidence" value="ECO:0007669"/>
    <property type="project" value="UniProtKB-UniRule"/>
</dbReference>
<sequence length="387" mass="43506">MGRRKGSVYFHAPSGRWCASLTLMSAGGKRERVVRYADSREEAEALLAELVARYLKGTLPRPEAVTLAEWAQSWWERKRKEVRPRTAAMYRDELAYALPSLKNPQAPDPLGRMRLQAVQPAHIRAVLDSLAERGLSVRTLRMVRQRLHAVFEEALNLEMIPRNPVAPVKVKAPRGREKAGRALEPAEVAALLKALEAHPDPRTAMALRLMLNLGLRRGEALGLQWGDIDLEAGLLTVRRVWTESEGKALVTEPKTASSRRVVPIPHQTLERLKVYKTWWEGVYGEAKAEAWAFPGEDPSRPLNPHAPNWALRRICQRLGLPPVRVHDLRHTYGSLLLAAGAPVELVAERMGHANPNITLGVYRHLLEEERRGFVVDPEELLANRPKA</sequence>
<evidence type="ECO:0000259" key="6">
    <source>
        <dbReference type="PROSITE" id="PS51898"/>
    </source>
</evidence>
<dbReference type="PROSITE" id="PS51900">
    <property type="entry name" value="CB"/>
    <property type="match status" value="1"/>
</dbReference>
<comment type="caution">
    <text evidence="8">The sequence shown here is derived from an EMBL/GenBank/DDBJ whole genome shotgun (WGS) entry which is preliminary data.</text>
</comment>
<keyword evidence="2" id="KW-0229">DNA integration</keyword>
<evidence type="ECO:0000313" key="8">
    <source>
        <dbReference type="EMBL" id="RTH03447.1"/>
    </source>
</evidence>
<evidence type="ECO:0000313" key="9">
    <source>
        <dbReference type="Proteomes" id="UP000288082"/>
    </source>
</evidence>
<dbReference type="PANTHER" id="PTHR30629:SF2">
    <property type="entry name" value="PROPHAGE INTEGRASE INTS-RELATED"/>
    <property type="match status" value="1"/>
</dbReference>
<dbReference type="EMBL" id="PELM01000122">
    <property type="protein sequence ID" value="RTH03447.1"/>
    <property type="molecule type" value="Genomic_DNA"/>
</dbReference>
<dbReference type="AlphaFoldDB" id="A0A430R7V7"/>
<accession>A0A430R7V7</accession>
<proteinExistence type="inferred from homology"/>
<dbReference type="Proteomes" id="UP000288082">
    <property type="component" value="Unassembled WGS sequence"/>
</dbReference>
<feature type="domain" description="Tyr recombinase" evidence="6">
    <location>
        <begin position="178"/>
        <end position="376"/>
    </location>
</feature>
<dbReference type="PANTHER" id="PTHR30629">
    <property type="entry name" value="PROPHAGE INTEGRASE"/>
    <property type="match status" value="1"/>
</dbReference>
<dbReference type="GO" id="GO:0006310">
    <property type="term" value="P:DNA recombination"/>
    <property type="evidence" value="ECO:0007669"/>
    <property type="project" value="UniProtKB-KW"/>
</dbReference>